<gene>
    <name evidence="1" type="ORF">ISN74_19720</name>
</gene>
<organism evidence="1 2">
    <name type="scientific">Dyella caseinilytica</name>
    <dbReference type="NCBI Taxonomy" id="1849581"/>
    <lineage>
        <taxon>Bacteria</taxon>
        <taxon>Pseudomonadati</taxon>
        <taxon>Pseudomonadota</taxon>
        <taxon>Gammaproteobacteria</taxon>
        <taxon>Lysobacterales</taxon>
        <taxon>Rhodanobacteraceae</taxon>
        <taxon>Dyella</taxon>
    </lineage>
</organism>
<dbReference type="RefSeq" id="WP_188795651.1">
    <property type="nucleotide sequence ID" value="NZ_BMIZ01000001.1"/>
</dbReference>
<accession>A0ABX7GT27</accession>
<reference evidence="1 2" key="1">
    <citation type="submission" date="2020-10" db="EMBL/GenBank/DDBJ databases">
        <title>Phylogeny of dyella-like bacteria.</title>
        <authorList>
            <person name="Fu J."/>
        </authorList>
    </citation>
    <scope>NUCLEOTIDE SEQUENCE [LARGE SCALE GENOMIC DNA]</scope>
    <source>
        <strain evidence="1 2">DHOB09</strain>
    </source>
</reference>
<dbReference type="EMBL" id="CP064030">
    <property type="protein sequence ID" value="QRN53603.1"/>
    <property type="molecule type" value="Genomic_DNA"/>
</dbReference>
<evidence type="ECO:0000313" key="2">
    <source>
        <dbReference type="Proteomes" id="UP000663181"/>
    </source>
</evidence>
<sequence length="63" mass="6751">MYRKSVSSVAIDAISMLGASTTQKAGDEKARTLIAVAVAGYRTSLGKAFDIKRGSDHSTQRYL</sequence>
<dbReference type="Proteomes" id="UP000663181">
    <property type="component" value="Chromosome"/>
</dbReference>
<name>A0ABX7GT27_9GAMM</name>
<protein>
    <submittedName>
        <fullName evidence="1">Uncharacterized protein</fullName>
    </submittedName>
</protein>
<proteinExistence type="predicted"/>
<evidence type="ECO:0000313" key="1">
    <source>
        <dbReference type="EMBL" id="QRN53603.1"/>
    </source>
</evidence>
<keyword evidence="2" id="KW-1185">Reference proteome</keyword>